<evidence type="ECO:0000256" key="4">
    <source>
        <dbReference type="ARBA" id="ARBA00022824"/>
    </source>
</evidence>
<evidence type="ECO:0000256" key="9">
    <source>
        <dbReference type="ARBA" id="ARBA00025752"/>
    </source>
</evidence>
<sequence>MGLLSLLEVAFIPNLQVLLMCSVGAFLATDYSNLLPAHARISLNKIVFAVFTPCLMFANLAKTVTFQDIVSWWFMPLNIAFTFLFGGLLGWIVIKLLKPKSYLEGLVMAVSSTGNLGYLLLIIIPAICYENGSPFGNHNTCASLGLSYASFSMALSGFCQWTYTYHLLKTSSLRSNAIEEAPGIDHLHTHLLGRVLVEQIESQETVPTNLSSSIRAQTLQILYTIIQESLTPPSLGAKWDDSLHAFDIRWQSHSRVAVFKGEAEHNFGSDWGPVLCVARNRNFGSESGRHIRIFGTGPSLPLLVDGSIHHATSYVHQHNDSVVRRWSRGMLCYYVLDLFDCYSFSCSLVCTFHVDLVLIQSFLFFLAPRRIKAL</sequence>
<keyword evidence="5 10" id="KW-1133">Transmembrane helix</keyword>
<dbReference type="Pfam" id="PF03547">
    <property type="entry name" value="Mem_trans"/>
    <property type="match status" value="1"/>
</dbReference>
<keyword evidence="11" id="KW-1185">Reference proteome</keyword>
<dbReference type="AlphaFoldDB" id="A0A1S3BJQ4"/>
<gene>
    <name evidence="12" type="primary">LOC127143772</name>
</gene>
<organism evidence="11 12">
    <name type="scientific">Cucumis melo</name>
    <name type="common">Muskmelon</name>
    <dbReference type="NCBI Taxonomy" id="3656"/>
    <lineage>
        <taxon>Eukaryota</taxon>
        <taxon>Viridiplantae</taxon>
        <taxon>Streptophyta</taxon>
        <taxon>Embryophyta</taxon>
        <taxon>Tracheophyta</taxon>
        <taxon>Spermatophyta</taxon>
        <taxon>Magnoliopsida</taxon>
        <taxon>eudicotyledons</taxon>
        <taxon>Gunneridae</taxon>
        <taxon>Pentapetalae</taxon>
        <taxon>rosids</taxon>
        <taxon>fabids</taxon>
        <taxon>Cucurbitales</taxon>
        <taxon>Cucurbitaceae</taxon>
        <taxon>Benincaseae</taxon>
        <taxon>Cucumis</taxon>
    </lineage>
</organism>
<comment type="similarity">
    <text evidence="9">Belongs to the auxin efflux carrier (TC 2.A.69.2) family.</text>
</comment>
<dbReference type="GO" id="GO:0080162">
    <property type="term" value="P:endoplasmic reticulum to cytosol auxin transport"/>
    <property type="evidence" value="ECO:0007669"/>
    <property type="project" value="InterPro"/>
</dbReference>
<evidence type="ECO:0000256" key="5">
    <source>
        <dbReference type="ARBA" id="ARBA00022989"/>
    </source>
</evidence>
<evidence type="ECO:0000256" key="2">
    <source>
        <dbReference type="ARBA" id="ARBA00022448"/>
    </source>
</evidence>
<dbReference type="GO" id="GO:0005789">
    <property type="term" value="C:endoplasmic reticulum membrane"/>
    <property type="evidence" value="ECO:0007669"/>
    <property type="project" value="UniProtKB-SubCell"/>
</dbReference>
<proteinExistence type="inferred from homology"/>
<dbReference type="GeneID" id="127143772"/>
<dbReference type="InterPro" id="IPR045033">
    <property type="entry name" value="PILS1/3/4/5/7"/>
</dbReference>
<dbReference type="GO" id="GO:0009734">
    <property type="term" value="P:auxin-activated signaling pathway"/>
    <property type="evidence" value="ECO:0007669"/>
    <property type="project" value="UniProtKB-KW"/>
</dbReference>
<keyword evidence="3 10" id="KW-0812">Transmembrane</keyword>
<dbReference type="PANTHER" id="PTHR31651">
    <property type="match status" value="1"/>
</dbReference>
<feature type="transmembrane region" description="Helical" evidence="10">
    <location>
        <begin position="6"/>
        <end position="29"/>
    </location>
</feature>
<dbReference type="InterPro" id="IPR004776">
    <property type="entry name" value="Mem_transp_PIN-like"/>
</dbReference>
<evidence type="ECO:0000256" key="8">
    <source>
        <dbReference type="ARBA" id="ARBA00025100"/>
    </source>
</evidence>
<keyword evidence="6 10" id="KW-0472">Membrane</keyword>
<reference evidence="12" key="1">
    <citation type="submission" date="2025-08" db="UniProtKB">
        <authorList>
            <consortium name="RefSeq"/>
        </authorList>
    </citation>
    <scope>IDENTIFICATION</scope>
    <source>
        <tissue evidence="12">Stem</tissue>
    </source>
</reference>
<protein>
    <submittedName>
        <fullName evidence="12">Protein PIN-LIKES 7-like isoform X2</fullName>
    </submittedName>
</protein>
<dbReference type="RefSeq" id="XP_008448451.2">
    <property type="nucleotide sequence ID" value="XM_008450229.3"/>
</dbReference>
<comment type="function">
    <text evidence="8">Involved in cellular auxin homeostasis by regulating auxin metabolism. Regulates intracellular auxin accumulation at the endoplasmic reticulum and thus auxin availability for nuclear auxin signaling.</text>
</comment>
<feature type="transmembrane region" description="Helical" evidence="10">
    <location>
        <begin position="106"/>
        <end position="127"/>
    </location>
</feature>
<evidence type="ECO:0000313" key="11">
    <source>
        <dbReference type="Proteomes" id="UP001652600"/>
    </source>
</evidence>
<feature type="transmembrane region" description="Helical" evidence="10">
    <location>
        <begin position="73"/>
        <end position="94"/>
    </location>
</feature>
<accession>A0A1S3BJQ4</accession>
<keyword evidence="2" id="KW-0813">Transport</keyword>
<evidence type="ECO:0000256" key="3">
    <source>
        <dbReference type="ARBA" id="ARBA00022692"/>
    </source>
</evidence>
<evidence type="ECO:0000256" key="1">
    <source>
        <dbReference type="ARBA" id="ARBA00004477"/>
    </source>
</evidence>
<feature type="transmembrane region" description="Helical" evidence="10">
    <location>
        <begin position="41"/>
        <end position="61"/>
    </location>
</feature>
<comment type="subcellular location">
    <subcellularLocation>
        <location evidence="1">Endoplasmic reticulum membrane</location>
        <topology evidence="1">Multi-pass membrane protein</topology>
    </subcellularLocation>
</comment>
<evidence type="ECO:0000313" key="12">
    <source>
        <dbReference type="RefSeq" id="XP_008448451.2"/>
    </source>
</evidence>
<dbReference type="Proteomes" id="UP001652600">
    <property type="component" value="Chromosome 6"/>
</dbReference>
<evidence type="ECO:0000256" key="6">
    <source>
        <dbReference type="ARBA" id="ARBA00023136"/>
    </source>
</evidence>
<dbReference type="PANTHER" id="PTHR31651:SF3">
    <property type="entry name" value="PROTEIN PIN-LIKES 7"/>
    <property type="match status" value="1"/>
</dbReference>
<keyword evidence="4" id="KW-0256">Endoplasmic reticulum</keyword>
<keyword evidence="7" id="KW-0927">Auxin signaling pathway</keyword>
<evidence type="ECO:0000256" key="10">
    <source>
        <dbReference type="SAM" id="Phobius"/>
    </source>
</evidence>
<name>A0A1S3BJQ4_CUCME</name>
<evidence type="ECO:0000256" key="7">
    <source>
        <dbReference type="ARBA" id="ARBA00023294"/>
    </source>
</evidence>